<dbReference type="KEGG" id="kbi:30206788"/>
<evidence type="ECO:0000313" key="4">
    <source>
        <dbReference type="Proteomes" id="UP000092730"/>
    </source>
</evidence>
<evidence type="ECO:0000313" key="2">
    <source>
        <dbReference type="EMBL" id="OCF27547.1"/>
    </source>
</evidence>
<protein>
    <submittedName>
        <fullName evidence="2">Uncharacterized protein</fullName>
    </submittedName>
</protein>
<feature type="compositionally biased region" description="Low complexity" evidence="1">
    <location>
        <begin position="100"/>
        <end position="115"/>
    </location>
</feature>
<feature type="region of interest" description="Disordered" evidence="1">
    <location>
        <begin position="1"/>
        <end position="23"/>
    </location>
</feature>
<reference evidence="3" key="4">
    <citation type="submission" date="2024-02" db="EMBL/GenBank/DDBJ databases">
        <title>Comparative genomics of Cryptococcus and Kwoniella reveals pathogenesis evolution and contrasting modes of karyotype evolution via chromosome fusion or intercentromeric recombination.</title>
        <authorList>
            <person name="Coelho M.A."/>
            <person name="David-Palma M."/>
            <person name="Shea T."/>
            <person name="Bowers K."/>
            <person name="McGinley-Smith S."/>
            <person name="Mohammad A.W."/>
            <person name="Gnirke A."/>
            <person name="Yurkov A.M."/>
            <person name="Nowrousian M."/>
            <person name="Sun S."/>
            <person name="Cuomo C.A."/>
            <person name="Heitman J."/>
        </authorList>
    </citation>
    <scope>NUCLEOTIDE SEQUENCE</scope>
    <source>
        <strain evidence="3">CBS 10118</strain>
    </source>
</reference>
<keyword evidence="4" id="KW-1185">Reference proteome</keyword>
<accession>A0A1B9G959</accession>
<dbReference type="Proteomes" id="UP000092730">
    <property type="component" value="Chromosome 2"/>
</dbReference>
<dbReference type="EMBL" id="CP144542">
    <property type="protein sequence ID" value="WVW81689.1"/>
    <property type="molecule type" value="Genomic_DNA"/>
</dbReference>
<organism evidence="2">
    <name type="scientific">Kwoniella bestiolae CBS 10118</name>
    <dbReference type="NCBI Taxonomy" id="1296100"/>
    <lineage>
        <taxon>Eukaryota</taxon>
        <taxon>Fungi</taxon>
        <taxon>Dikarya</taxon>
        <taxon>Basidiomycota</taxon>
        <taxon>Agaricomycotina</taxon>
        <taxon>Tremellomycetes</taxon>
        <taxon>Tremellales</taxon>
        <taxon>Cryptococcaceae</taxon>
        <taxon>Kwoniella</taxon>
    </lineage>
</organism>
<dbReference type="AlphaFoldDB" id="A0A1B9G959"/>
<reference evidence="2" key="3">
    <citation type="submission" date="2014-01" db="EMBL/GenBank/DDBJ databases">
        <title>Evolution of pathogenesis and genome organization in the Tremellales.</title>
        <authorList>
            <person name="Cuomo C."/>
            <person name="Litvintseva A."/>
            <person name="Heitman J."/>
            <person name="Chen Y."/>
            <person name="Sun S."/>
            <person name="Springer D."/>
            <person name="Dromer F."/>
            <person name="Young S."/>
            <person name="Zeng Q."/>
            <person name="Chapman S."/>
            <person name="Gujja S."/>
            <person name="Saif S."/>
            <person name="Birren B."/>
        </authorList>
    </citation>
    <scope>NUCLEOTIDE SEQUENCE</scope>
    <source>
        <strain evidence="2">CBS 10118</strain>
    </source>
</reference>
<evidence type="ECO:0000313" key="3">
    <source>
        <dbReference type="EMBL" id="WVW81689.1"/>
    </source>
</evidence>
<dbReference type="RefSeq" id="XP_019048617.1">
    <property type="nucleotide sequence ID" value="XM_019189055.1"/>
</dbReference>
<gene>
    <name evidence="2" type="ORF">I302_02389</name>
    <name evidence="3" type="ORF">I302_103684</name>
</gene>
<dbReference type="GeneID" id="30206788"/>
<dbReference type="VEuPathDB" id="FungiDB:I302_02389"/>
<reference evidence="2" key="1">
    <citation type="submission" date="2013-07" db="EMBL/GenBank/DDBJ databases">
        <title>The Genome Sequence of Cryptococcus bestiolae CBS10118.</title>
        <authorList>
            <consortium name="The Broad Institute Genome Sequencing Platform"/>
            <person name="Cuomo C."/>
            <person name="Litvintseva A."/>
            <person name="Chen Y."/>
            <person name="Heitman J."/>
            <person name="Sun S."/>
            <person name="Springer D."/>
            <person name="Dromer F."/>
            <person name="Young S.K."/>
            <person name="Zeng Q."/>
            <person name="Gargeya S."/>
            <person name="Fitzgerald M."/>
            <person name="Abouelleil A."/>
            <person name="Alvarado L."/>
            <person name="Berlin A.M."/>
            <person name="Chapman S.B."/>
            <person name="Dewar J."/>
            <person name="Goldberg J."/>
            <person name="Griggs A."/>
            <person name="Gujja S."/>
            <person name="Hansen M."/>
            <person name="Howarth C."/>
            <person name="Imamovic A."/>
            <person name="Larimer J."/>
            <person name="McCowan C."/>
            <person name="Murphy C."/>
            <person name="Pearson M."/>
            <person name="Priest M."/>
            <person name="Roberts A."/>
            <person name="Saif S."/>
            <person name="Shea T."/>
            <person name="Sykes S."/>
            <person name="Wortman J."/>
            <person name="Nusbaum C."/>
            <person name="Birren B."/>
        </authorList>
    </citation>
    <scope>NUCLEOTIDE SEQUENCE [LARGE SCALE GENOMIC DNA]</scope>
    <source>
        <strain evidence="2">CBS 10118</strain>
    </source>
</reference>
<reference evidence="3" key="2">
    <citation type="submission" date="2013-07" db="EMBL/GenBank/DDBJ databases">
        <authorList>
            <consortium name="The Broad Institute Genome Sequencing Platform"/>
            <person name="Cuomo C."/>
            <person name="Litvintseva A."/>
            <person name="Chen Y."/>
            <person name="Heitman J."/>
            <person name="Sun S."/>
            <person name="Springer D."/>
            <person name="Dromer F."/>
            <person name="Young S.K."/>
            <person name="Zeng Q."/>
            <person name="Gargeya S."/>
            <person name="Fitzgerald M."/>
            <person name="Abouelleil A."/>
            <person name="Alvarado L."/>
            <person name="Berlin A.M."/>
            <person name="Chapman S.B."/>
            <person name="Dewar J."/>
            <person name="Goldberg J."/>
            <person name="Griggs A."/>
            <person name="Gujja S."/>
            <person name="Hansen M."/>
            <person name="Howarth C."/>
            <person name="Imamovic A."/>
            <person name="Larimer J."/>
            <person name="McCowan C."/>
            <person name="Murphy C."/>
            <person name="Pearson M."/>
            <person name="Priest M."/>
            <person name="Roberts A."/>
            <person name="Saif S."/>
            <person name="Shea T."/>
            <person name="Sykes S."/>
            <person name="Wortman J."/>
            <person name="Nusbaum C."/>
            <person name="Birren B."/>
        </authorList>
    </citation>
    <scope>NUCLEOTIDE SEQUENCE</scope>
    <source>
        <strain evidence="3">CBS 10118</strain>
    </source>
</reference>
<feature type="region of interest" description="Disordered" evidence="1">
    <location>
        <begin position="100"/>
        <end position="122"/>
    </location>
</feature>
<dbReference type="EMBL" id="KI894019">
    <property type="protein sequence ID" value="OCF27547.1"/>
    <property type="molecule type" value="Genomic_DNA"/>
</dbReference>
<name>A0A1B9G959_9TREE</name>
<proteinExistence type="predicted"/>
<evidence type="ECO:0000256" key="1">
    <source>
        <dbReference type="SAM" id="MobiDB-lite"/>
    </source>
</evidence>
<sequence length="122" mass="13482">MSQPTLRKYKGPDSRDGTSFGLTHRKAKDGTWYQTLCSKGHGIGHDAQEYDPRRDPAGKMTVVIPFEATDMEERSVDPSNPNAPYSVDYYIRRAGGHWNPRAIRAPSSAEPPAASTDNSAYP</sequence>